<dbReference type="CDD" id="cd00331">
    <property type="entry name" value="IGPS"/>
    <property type="match status" value="1"/>
</dbReference>
<keyword evidence="4" id="KW-0028">Amino-acid biosynthesis</keyword>
<evidence type="ECO:0000256" key="5">
    <source>
        <dbReference type="ARBA" id="ARBA00022793"/>
    </source>
</evidence>
<dbReference type="SUPFAM" id="SSF51366">
    <property type="entry name" value="Ribulose-phoshate binding barrel"/>
    <property type="match status" value="1"/>
</dbReference>
<protein>
    <recommendedName>
        <fullName evidence="3">indole-3-glycerol-phosphate synthase</fullName>
        <ecNumber evidence="3">4.1.1.48</ecNumber>
    </recommendedName>
</protein>
<organism evidence="10 11">
    <name type="scientific">Arcticibacterium luteifluviistationis</name>
    <dbReference type="NCBI Taxonomy" id="1784714"/>
    <lineage>
        <taxon>Bacteria</taxon>
        <taxon>Pseudomonadati</taxon>
        <taxon>Bacteroidota</taxon>
        <taxon>Cytophagia</taxon>
        <taxon>Cytophagales</taxon>
        <taxon>Leadbetterellaceae</taxon>
        <taxon>Arcticibacterium</taxon>
    </lineage>
</organism>
<evidence type="ECO:0000313" key="10">
    <source>
        <dbReference type="EMBL" id="AWW00225.1"/>
    </source>
</evidence>
<dbReference type="GO" id="GO:0000162">
    <property type="term" value="P:L-tryptophan biosynthetic process"/>
    <property type="evidence" value="ECO:0007669"/>
    <property type="project" value="UniProtKB-UniPathway"/>
</dbReference>
<dbReference type="GO" id="GO:0004640">
    <property type="term" value="F:phosphoribosylanthranilate isomerase activity"/>
    <property type="evidence" value="ECO:0007669"/>
    <property type="project" value="TreeGrafter"/>
</dbReference>
<dbReference type="PROSITE" id="PS00614">
    <property type="entry name" value="IGPS"/>
    <property type="match status" value="1"/>
</dbReference>
<evidence type="ECO:0000256" key="1">
    <source>
        <dbReference type="ARBA" id="ARBA00001633"/>
    </source>
</evidence>
<comment type="catalytic activity">
    <reaction evidence="1">
        <text>1-(2-carboxyphenylamino)-1-deoxy-D-ribulose 5-phosphate + H(+) = (1S,2R)-1-C-(indol-3-yl)glycerol 3-phosphate + CO2 + H2O</text>
        <dbReference type="Rhea" id="RHEA:23476"/>
        <dbReference type="ChEBI" id="CHEBI:15377"/>
        <dbReference type="ChEBI" id="CHEBI:15378"/>
        <dbReference type="ChEBI" id="CHEBI:16526"/>
        <dbReference type="ChEBI" id="CHEBI:58613"/>
        <dbReference type="ChEBI" id="CHEBI:58866"/>
        <dbReference type="EC" id="4.1.1.48"/>
    </reaction>
</comment>
<evidence type="ECO:0000256" key="2">
    <source>
        <dbReference type="ARBA" id="ARBA00004696"/>
    </source>
</evidence>
<evidence type="ECO:0000256" key="7">
    <source>
        <dbReference type="ARBA" id="ARBA00023141"/>
    </source>
</evidence>
<keyword evidence="7" id="KW-0057">Aromatic amino acid biosynthesis</keyword>
<evidence type="ECO:0000313" key="11">
    <source>
        <dbReference type="Proteomes" id="UP000249873"/>
    </source>
</evidence>
<dbReference type="EC" id="4.1.1.48" evidence="3"/>
<reference evidence="10 11" key="1">
    <citation type="submission" date="2018-05" db="EMBL/GenBank/DDBJ databases">
        <title>Complete genome sequence of Arcticibacterium luteifluviistationis SM1504T, a cytophagaceae bacterium isolated from Arctic surface seawater.</title>
        <authorList>
            <person name="Li Y."/>
            <person name="Qin Q.-L."/>
        </authorList>
    </citation>
    <scope>NUCLEOTIDE SEQUENCE [LARGE SCALE GENOMIC DNA]</scope>
    <source>
        <strain evidence="10 11">SM1504</strain>
    </source>
</reference>
<evidence type="ECO:0000256" key="8">
    <source>
        <dbReference type="ARBA" id="ARBA00023239"/>
    </source>
</evidence>
<keyword evidence="8" id="KW-0456">Lyase</keyword>
<dbReference type="KEGG" id="als:DJ013_19435"/>
<keyword evidence="6" id="KW-0822">Tryptophan biosynthesis</keyword>
<keyword evidence="11" id="KW-1185">Reference proteome</keyword>
<dbReference type="PANTHER" id="PTHR22854">
    <property type="entry name" value="TRYPTOPHAN BIOSYNTHESIS PROTEIN"/>
    <property type="match status" value="1"/>
</dbReference>
<dbReference type="FunFam" id="3.20.20.70:FF:000024">
    <property type="entry name" value="Indole-3-glycerol phosphate synthase"/>
    <property type="match status" value="1"/>
</dbReference>
<dbReference type="InterPro" id="IPR011060">
    <property type="entry name" value="RibuloseP-bd_barrel"/>
</dbReference>
<comment type="pathway">
    <text evidence="2">Amino-acid biosynthesis; L-tryptophan biosynthesis; L-tryptophan from chorismate: step 4/5.</text>
</comment>
<dbReference type="InterPro" id="IPR013785">
    <property type="entry name" value="Aldolase_TIM"/>
</dbReference>
<evidence type="ECO:0000256" key="4">
    <source>
        <dbReference type="ARBA" id="ARBA00022605"/>
    </source>
</evidence>
<dbReference type="EMBL" id="CP029480">
    <property type="protein sequence ID" value="AWW00225.1"/>
    <property type="molecule type" value="Genomic_DNA"/>
</dbReference>
<dbReference type="Gene3D" id="3.20.20.70">
    <property type="entry name" value="Aldolase class I"/>
    <property type="match status" value="1"/>
</dbReference>
<dbReference type="OrthoDB" id="9804217at2"/>
<keyword evidence="5" id="KW-0210">Decarboxylase</keyword>
<accession>A0A2Z4GGS7</accession>
<evidence type="ECO:0000259" key="9">
    <source>
        <dbReference type="Pfam" id="PF00218"/>
    </source>
</evidence>
<dbReference type="UniPathway" id="UPA00035">
    <property type="reaction ID" value="UER00043"/>
</dbReference>
<dbReference type="RefSeq" id="WP_111373592.1">
    <property type="nucleotide sequence ID" value="NZ_CP029480.1"/>
</dbReference>
<dbReference type="InterPro" id="IPR001468">
    <property type="entry name" value="Indole-3-GlycerolPSynthase_CS"/>
</dbReference>
<dbReference type="InterPro" id="IPR045186">
    <property type="entry name" value="Indole-3-glycerol_P_synth"/>
</dbReference>
<evidence type="ECO:0000256" key="3">
    <source>
        <dbReference type="ARBA" id="ARBA00012362"/>
    </source>
</evidence>
<name>A0A2Z4GGS7_9BACT</name>
<gene>
    <name evidence="10" type="ORF">DJ013_19435</name>
</gene>
<dbReference type="PANTHER" id="PTHR22854:SF2">
    <property type="entry name" value="INDOLE-3-GLYCEROL-PHOSPHATE SYNTHASE"/>
    <property type="match status" value="1"/>
</dbReference>
<dbReference type="NCBIfam" id="NF001377">
    <property type="entry name" value="PRK00278.2-4"/>
    <property type="match status" value="1"/>
</dbReference>
<proteinExistence type="predicted"/>
<dbReference type="GO" id="GO:0004425">
    <property type="term" value="F:indole-3-glycerol-phosphate synthase activity"/>
    <property type="evidence" value="ECO:0007669"/>
    <property type="project" value="UniProtKB-EC"/>
</dbReference>
<sequence length="265" mass="28833">MTILDTIVAQKKIEIANAQKTVSIPDLQATEHFKRKGLSLKASLTKTGSSGIIAEFKRKSPSKGFIKADADVAEITSGYSDAGAAGMSVLTDTEFFGGSKDDLLKARAANPNTPILRKDFMVDSYQIYEAKAWGADVILLIAACLDSEQIDTLSTKAHELGLEVLLEIHNEEELKKSPLKHIDVIGVNNRNLKNFAESNVNASLELIKVIPTEMVKISESCISQTATIKQLKDVGYQGFLIGENFMKTENPGAALDSFIKEIEAQ</sequence>
<feature type="domain" description="Indole-3-glycerol phosphate synthase" evidence="9">
    <location>
        <begin position="4"/>
        <end position="255"/>
    </location>
</feature>
<evidence type="ECO:0000256" key="6">
    <source>
        <dbReference type="ARBA" id="ARBA00022822"/>
    </source>
</evidence>
<dbReference type="Proteomes" id="UP000249873">
    <property type="component" value="Chromosome"/>
</dbReference>
<dbReference type="Pfam" id="PF00218">
    <property type="entry name" value="IGPS"/>
    <property type="match status" value="1"/>
</dbReference>
<dbReference type="InterPro" id="IPR013798">
    <property type="entry name" value="Indole-3-glycerol_P_synth_dom"/>
</dbReference>
<dbReference type="AlphaFoldDB" id="A0A2Z4GGS7"/>